<protein>
    <submittedName>
        <fullName evidence="2">Uncharacterized protein</fullName>
    </submittedName>
</protein>
<gene>
    <name evidence="2" type="ORF">EAG_10047</name>
</gene>
<evidence type="ECO:0000256" key="1">
    <source>
        <dbReference type="SAM" id="MobiDB-lite"/>
    </source>
</evidence>
<proteinExistence type="predicted"/>
<dbReference type="Proteomes" id="UP000000311">
    <property type="component" value="Unassembled WGS sequence"/>
</dbReference>
<feature type="region of interest" description="Disordered" evidence="1">
    <location>
        <begin position="35"/>
        <end position="71"/>
    </location>
</feature>
<keyword evidence="3" id="KW-1185">Reference proteome</keyword>
<evidence type="ECO:0000313" key="3">
    <source>
        <dbReference type="Proteomes" id="UP000000311"/>
    </source>
</evidence>
<dbReference type="AlphaFoldDB" id="E1ZVQ3"/>
<evidence type="ECO:0000313" key="2">
    <source>
        <dbReference type="EMBL" id="EFN74735.1"/>
    </source>
</evidence>
<feature type="compositionally biased region" description="Polar residues" evidence="1">
    <location>
        <begin position="288"/>
        <end position="304"/>
    </location>
</feature>
<reference evidence="2 3" key="1">
    <citation type="journal article" date="2010" name="Science">
        <title>Genomic comparison of the ants Camponotus floridanus and Harpegnathos saltator.</title>
        <authorList>
            <person name="Bonasio R."/>
            <person name="Zhang G."/>
            <person name="Ye C."/>
            <person name="Mutti N.S."/>
            <person name="Fang X."/>
            <person name="Qin N."/>
            <person name="Donahue G."/>
            <person name="Yang P."/>
            <person name="Li Q."/>
            <person name="Li C."/>
            <person name="Zhang P."/>
            <person name="Huang Z."/>
            <person name="Berger S.L."/>
            <person name="Reinberg D."/>
            <person name="Wang J."/>
            <person name="Liebig J."/>
        </authorList>
    </citation>
    <scope>NUCLEOTIDE SEQUENCE [LARGE SCALE GENOMIC DNA]</scope>
    <source>
        <strain evidence="3">C129</strain>
    </source>
</reference>
<feature type="region of interest" description="Disordered" evidence="1">
    <location>
        <begin position="254"/>
        <end position="304"/>
    </location>
</feature>
<dbReference type="InParanoid" id="E1ZVQ3"/>
<sequence>MLDSRATRNGVDRPVCVYKSGWRKKPSHCNLILDAQQSGEQDTDQLSRKHHDKKSGKNARQKPDNAPFREPYKGIPCDLGVVTLDGRDPAAFLERLEELRDGYGFLGPQMLKGLPEMLSSVSPLNISGNLSYGSQNGALSGFAARFCPVSCHDVYGSADRYLQSPVVWLAFGLANAAEKDRKDLSQYAAEILFYTRTALTGDHRAAASGQCLPGNDAFRGASLHAEMPHTAIMFWESASPAASPRAYIKSTVSTVPGRVHSTSRSSRRAKDDPVQGMGAPVLGRLQPTPGSQPRTPNSRFHGSW</sequence>
<name>E1ZVQ3_CAMFO</name>
<organism evidence="3">
    <name type="scientific">Camponotus floridanus</name>
    <name type="common">Florida carpenter ant</name>
    <dbReference type="NCBI Taxonomy" id="104421"/>
    <lineage>
        <taxon>Eukaryota</taxon>
        <taxon>Metazoa</taxon>
        <taxon>Ecdysozoa</taxon>
        <taxon>Arthropoda</taxon>
        <taxon>Hexapoda</taxon>
        <taxon>Insecta</taxon>
        <taxon>Pterygota</taxon>
        <taxon>Neoptera</taxon>
        <taxon>Endopterygota</taxon>
        <taxon>Hymenoptera</taxon>
        <taxon>Apocrita</taxon>
        <taxon>Aculeata</taxon>
        <taxon>Formicoidea</taxon>
        <taxon>Formicidae</taxon>
        <taxon>Formicinae</taxon>
        <taxon>Camponotus</taxon>
    </lineage>
</organism>
<accession>E1ZVQ3</accession>
<dbReference type="EMBL" id="GL434615">
    <property type="protein sequence ID" value="EFN74735.1"/>
    <property type="molecule type" value="Genomic_DNA"/>
</dbReference>
<feature type="compositionally biased region" description="Basic residues" evidence="1">
    <location>
        <begin position="48"/>
        <end position="60"/>
    </location>
</feature>
<feature type="compositionally biased region" description="Polar residues" evidence="1">
    <location>
        <begin position="254"/>
        <end position="264"/>
    </location>
</feature>